<feature type="compositionally biased region" description="Low complexity" evidence="1">
    <location>
        <begin position="73"/>
        <end position="94"/>
    </location>
</feature>
<gene>
    <name evidence="2" type="ORF">DFP72DRAFT_1043835</name>
</gene>
<proteinExistence type="predicted"/>
<name>A0A8H6I5J4_9AGAR</name>
<feature type="region of interest" description="Disordered" evidence="1">
    <location>
        <begin position="1"/>
        <end position="105"/>
    </location>
</feature>
<feature type="compositionally biased region" description="Acidic residues" evidence="1">
    <location>
        <begin position="329"/>
        <end position="346"/>
    </location>
</feature>
<keyword evidence="3" id="KW-1185">Reference proteome</keyword>
<evidence type="ECO:0000256" key="1">
    <source>
        <dbReference type="SAM" id="MobiDB-lite"/>
    </source>
</evidence>
<sequence length="404" mass="43623">MPKPSAAKVKKEKGTTPSKKKSDKASKDGKGGKRKKKKEHAKGESRSPAVHASRTASALKDKLSGLLKKGDGSAKSSSDASAPAEAKAPSRATSPTPPPPDTIDDKDERIRQLEAQLALAQQPPKDKELPKDAVCYQPEGEAGRSGEGARKGYNLQEAMKLGSNGRFYHKILRAVRAGIDTFKFDTDIPFKKQDKRKINAMYPLLTEQFSYINPQRFPNLWIVEVLAHYCFANKRSDELKKKRDEASGKLVVSKKKVRRTASQRASASESHSDEQSDPVDPNPSRSGSAAPPGKRDEGSDAASDDEDSAAASDDEDSSEGSGKSSGSESSDEDGSGSEESDDEGDDPNNKAGKLAQLMEKHPEIARGPQGVFSILPDICELIHHQTHLTSASVPSQPMMKMMKT</sequence>
<dbReference type="Proteomes" id="UP000521943">
    <property type="component" value="Unassembled WGS sequence"/>
</dbReference>
<dbReference type="EMBL" id="JACGCI010000019">
    <property type="protein sequence ID" value="KAF6758292.1"/>
    <property type="molecule type" value="Genomic_DNA"/>
</dbReference>
<organism evidence="2 3">
    <name type="scientific">Ephemerocybe angulata</name>
    <dbReference type="NCBI Taxonomy" id="980116"/>
    <lineage>
        <taxon>Eukaryota</taxon>
        <taxon>Fungi</taxon>
        <taxon>Dikarya</taxon>
        <taxon>Basidiomycota</taxon>
        <taxon>Agaricomycotina</taxon>
        <taxon>Agaricomycetes</taxon>
        <taxon>Agaricomycetidae</taxon>
        <taxon>Agaricales</taxon>
        <taxon>Agaricineae</taxon>
        <taxon>Psathyrellaceae</taxon>
        <taxon>Ephemerocybe</taxon>
    </lineage>
</organism>
<protein>
    <submittedName>
        <fullName evidence="2">Uncharacterized protein</fullName>
    </submittedName>
</protein>
<dbReference type="OrthoDB" id="3271097at2759"/>
<feature type="compositionally biased region" description="Basic and acidic residues" evidence="1">
    <location>
        <begin position="59"/>
        <end position="72"/>
    </location>
</feature>
<evidence type="ECO:0000313" key="2">
    <source>
        <dbReference type="EMBL" id="KAF6758292.1"/>
    </source>
</evidence>
<reference evidence="2 3" key="1">
    <citation type="submission" date="2020-07" db="EMBL/GenBank/DDBJ databases">
        <title>Comparative genomics of pyrophilous fungi reveals a link between fire events and developmental genes.</title>
        <authorList>
            <consortium name="DOE Joint Genome Institute"/>
            <person name="Steindorff A.S."/>
            <person name="Carver A."/>
            <person name="Calhoun S."/>
            <person name="Stillman K."/>
            <person name="Liu H."/>
            <person name="Lipzen A."/>
            <person name="Pangilinan J."/>
            <person name="Labutti K."/>
            <person name="Bruns T.D."/>
            <person name="Grigoriev I.V."/>
        </authorList>
    </citation>
    <scope>NUCLEOTIDE SEQUENCE [LARGE SCALE GENOMIC DNA]</scope>
    <source>
        <strain evidence="2 3">CBS 144469</strain>
    </source>
</reference>
<comment type="caution">
    <text evidence="2">The sequence shown here is derived from an EMBL/GenBank/DDBJ whole genome shotgun (WGS) entry which is preliminary data.</text>
</comment>
<feature type="region of interest" description="Disordered" evidence="1">
    <location>
        <begin position="241"/>
        <end position="354"/>
    </location>
</feature>
<feature type="compositionally biased region" description="Basic residues" evidence="1">
    <location>
        <begin position="252"/>
        <end position="261"/>
    </location>
</feature>
<dbReference type="AlphaFoldDB" id="A0A8H6I5J4"/>
<evidence type="ECO:0000313" key="3">
    <source>
        <dbReference type="Proteomes" id="UP000521943"/>
    </source>
</evidence>
<feature type="compositionally biased region" description="Acidic residues" evidence="1">
    <location>
        <begin position="302"/>
        <end position="318"/>
    </location>
</feature>
<accession>A0A8H6I5J4</accession>
<feature type="compositionally biased region" description="Low complexity" evidence="1">
    <location>
        <begin position="319"/>
        <end position="328"/>
    </location>
</feature>